<dbReference type="InterPro" id="IPR012902">
    <property type="entry name" value="N_methyl_site"/>
</dbReference>
<evidence type="ECO:0000313" key="11">
    <source>
        <dbReference type="EMBL" id="RDV06335.1"/>
    </source>
</evidence>
<keyword evidence="7 9" id="KW-1133">Transmembrane helix</keyword>
<keyword evidence="5 9" id="KW-0997">Cell inner membrane</keyword>
<sequence>MAKAAALCPSAHRGRLPLRADRPAQNGFTLIEVVVALAVFSLAALALIKLSAFSMRTGGDVVAHELAWQVARNRAVEIISDPAMPALGESQGSEANGGQVFAWKQIAKQTGDDRFVRIDILVNGQAGGRAALTIAKQRP</sequence>
<dbReference type="OrthoDB" id="7189314at2"/>
<dbReference type="Gene3D" id="3.30.1300.30">
    <property type="entry name" value="GSPII I/J protein-like"/>
    <property type="match status" value="1"/>
</dbReference>
<comment type="subcellular location">
    <subcellularLocation>
        <location evidence="1 9">Cell inner membrane</location>
        <topology evidence="1 9">Single-pass membrane protein</topology>
    </subcellularLocation>
</comment>
<dbReference type="InterPro" id="IPR010052">
    <property type="entry name" value="T2SS_protein-GspI"/>
</dbReference>
<comment type="caution">
    <text evidence="11">The sequence shown here is derived from an EMBL/GenBank/DDBJ whole genome shotgun (WGS) entry which is preliminary data.</text>
</comment>
<accession>A0A371BFE9</accession>
<dbReference type="Pfam" id="PF02501">
    <property type="entry name" value="T2SSI"/>
    <property type="match status" value="1"/>
</dbReference>
<evidence type="ECO:0000256" key="8">
    <source>
        <dbReference type="ARBA" id="ARBA00023136"/>
    </source>
</evidence>
<evidence type="ECO:0000256" key="6">
    <source>
        <dbReference type="ARBA" id="ARBA00022692"/>
    </source>
</evidence>
<keyword evidence="12" id="KW-1185">Reference proteome</keyword>
<feature type="domain" description="Type II secretion system protein GspI C-terminal" evidence="10">
    <location>
        <begin position="66"/>
        <end position="132"/>
    </location>
</feature>
<keyword evidence="4 9" id="KW-0488">Methylation</keyword>
<reference evidence="12" key="1">
    <citation type="submission" date="2018-08" db="EMBL/GenBank/DDBJ databases">
        <authorList>
            <person name="Kim S.-J."/>
            <person name="Jung G.-Y."/>
        </authorList>
    </citation>
    <scope>NUCLEOTIDE SEQUENCE [LARGE SCALE GENOMIC DNA]</scope>
    <source>
        <strain evidence="12">GY_G</strain>
    </source>
</reference>
<dbReference type="GO" id="GO:0015627">
    <property type="term" value="C:type II protein secretion system complex"/>
    <property type="evidence" value="ECO:0007669"/>
    <property type="project" value="UniProtKB-UniRule"/>
</dbReference>
<dbReference type="EMBL" id="QRGP01000001">
    <property type="protein sequence ID" value="RDV06335.1"/>
    <property type="molecule type" value="Genomic_DNA"/>
</dbReference>
<keyword evidence="3" id="KW-1003">Cell membrane</keyword>
<dbReference type="NCBIfam" id="TIGR02532">
    <property type="entry name" value="IV_pilin_GFxxxE"/>
    <property type="match status" value="1"/>
</dbReference>
<organism evidence="11 12">
    <name type="scientific">Sphingorhabdus pulchriflava</name>
    <dbReference type="NCBI Taxonomy" id="2292257"/>
    <lineage>
        <taxon>Bacteria</taxon>
        <taxon>Pseudomonadati</taxon>
        <taxon>Pseudomonadota</taxon>
        <taxon>Alphaproteobacteria</taxon>
        <taxon>Sphingomonadales</taxon>
        <taxon>Sphingomonadaceae</taxon>
        <taxon>Sphingorhabdus</taxon>
    </lineage>
</organism>
<comment type="similarity">
    <text evidence="2 9">Belongs to the GSP I family.</text>
</comment>
<keyword evidence="8 9" id="KW-0472">Membrane</keyword>
<evidence type="ECO:0000256" key="1">
    <source>
        <dbReference type="ARBA" id="ARBA00004377"/>
    </source>
</evidence>
<comment type="subunit">
    <text evidence="9">Type II secretion is composed of four main components: the outer membrane complex, the inner membrane complex, the cytoplasmic secretion ATPase and the periplasm-spanning pseudopilus.</text>
</comment>
<dbReference type="InterPro" id="IPR003413">
    <property type="entry name" value="T2SS_GspI_C"/>
</dbReference>
<evidence type="ECO:0000256" key="3">
    <source>
        <dbReference type="ARBA" id="ARBA00022475"/>
    </source>
</evidence>
<evidence type="ECO:0000313" key="12">
    <source>
        <dbReference type="Proteomes" id="UP000263833"/>
    </source>
</evidence>
<dbReference type="AlphaFoldDB" id="A0A371BFE9"/>
<dbReference type="NCBIfam" id="TIGR01707">
    <property type="entry name" value="gspI"/>
    <property type="match status" value="1"/>
</dbReference>
<dbReference type="Pfam" id="PF07963">
    <property type="entry name" value="N_methyl"/>
    <property type="match status" value="1"/>
</dbReference>
<keyword evidence="6 9" id="KW-0812">Transmembrane</keyword>
<evidence type="ECO:0000256" key="4">
    <source>
        <dbReference type="ARBA" id="ARBA00022481"/>
    </source>
</evidence>
<name>A0A371BFE9_9SPHN</name>
<evidence type="ECO:0000256" key="5">
    <source>
        <dbReference type="ARBA" id="ARBA00022519"/>
    </source>
</evidence>
<gene>
    <name evidence="11" type="primary">gspI</name>
    <name evidence="11" type="ORF">DXH95_02560</name>
</gene>
<proteinExistence type="inferred from homology"/>
<dbReference type="GO" id="GO:0005886">
    <property type="term" value="C:plasma membrane"/>
    <property type="evidence" value="ECO:0007669"/>
    <property type="project" value="UniProtKB-SubCell"/>
</dbReference>
<dbReference type="Proteomes" id="UP000263833">
    <property type="component" value="Unassembled WGS sequence"/>
</dbReference>
<dbReference type="PANTHER" id="PTHR38779">
    <property type="entry name" value="TYPE II SECRETION SYSTEM PROTEIN I-RELATED"/>
    <property type="match status" value="1"/>
</dbReference>
<comment type="PTM">
    <text evidence="9">Cleaved by prepilin peptidase.</text>
</comment>
<evidence type="ECO:0000256" key="2">
    <source>
        <dbReference type="ARBA" id="ARBA00008358"/>
    </source>
</evidence>
<evidence type="ECO:0000259" key="10">
    <source>
        <dbReference type="Pfam" id="PF02501"/>
    </source>
</evidence>
<protein>
    <recommendedName>
        <fullName evidence="9">Type II secretion system protein I</fullName>
        <shortName evidence="9">T2SS minor pseudopilin I</shortName>
    </recommendedName>
</protein>
<evidence type="ECO:0000256" key="7">
    <source>
        <dbReference type="ARBA" id="ARBA00022989"/>
    </source>
</evidence>
<dbReference type="InterPro" id="IPR045584">
    <property type="entry name" value="Pilin-like"/>
</dbReference>
<evidence type="ECO:0000256" key="9">
    <source>
        <dbReference type="RuleBase" id="RU368030"/>
    </source>
</evidence>
<dbReference type="SUPFAM" id="SSF54523">
    <property type="entry name" value="Pili subunits"/>
    <property type="match status" value="1"/>
</dbReference>
<feature type="transmembrane region" description="Helical" evidence="9">
    <location>
        <begin position="27"/>
        <end position="48"/>
    </location>
</feature>
<dbReference type="PANTHER" id="PTHR38779:SF2">
    <property type="entry name" value="TYPE II SECRETION SYSTEM PROTEIN I-RELATED"/>
    <property type="match status" value="1"/>
</dbReference>
<dbReference type="GO" id="GO:0015628">
    <property type="term" value="P:protein secretion by the type II secretion system"/>
    <property type="evidence" value="ECO:0007669"/>
    <property type="project" value="UniProtKB-UniRule"/>
</dbReference>
<comment type="function">
    <text evidence="9">Component of the type II secretion system required for the energy-dependent secretion of extracellular factors such as proteases and toxins from the periplasm.</text>
</comment>